<protein>
    <recommendedName>
        <fullName evidence="3">Restriction endonuclease</fullName>
    </recommendedName>
</protein>
<proteinExistence type="predicted"/>
<evidence type="ECO:0000313" key="1">
    <source>
        <dbReference type="EMBL" id="ASD30185.1"/>
    </source>
</evidence>
<evidence type="ECO:0000313" key="2">
    <source>
        <dbReference type="Proteomes" id="UP000197054"/>
    </source>
</evidence>
<organism evidence="1 2">
    <name type="scientific">Ureaplasma parvum</name>
    <name type="common">Ureaplasma urealyticum biotype 1</name>
    <dbReference type="NCBI Taxonomy" id="134821"/>
    <lineage>
        <taxon>Bacteria</taxon>
        <taxon>Bacillati</taxon>
        <taxon>Mycoplasmatota</taxon>
        <taxon>Mycoplasmoidales</taxon>
        <taxon>Mycoplasmoidaceae</taxon>
        <taxon>Ureaplasma</taxon>
    </lineage>
</organism>
<gene>
    <name evidence="1" type="ORF">CEG42_02315</name>
</gene>
<name>A0AAC9X840_UREPR</name>
<reference evidence="1 2" key="1">
    <citation type="submission" date="2017-06" db="EMBL/GenBank/DDBJ databases">
        <title>Genome Sequencing and Comparative Genomics Analysis of Five Ureaplasma Urealyticums with Different Drug Resistance.</title>
        <authorList>
            <person name="Ma L."/>
            <person name="Jia T."/>
        </authorList>
    </citation>
    <scope>NUCLEOTIDE SEQUENCE [LARGE SCALE GENOMIC DNA]</scope>
    <source>
        <strain evidence="2">hebnu uu3</strain>
    </source>
</reference>
<dbReference type="EMBL" id="CP021991">
    <property type="protein sequence ID" value="ASD30185.1"/>
    <property type="molecule type" value="Genomic_DNA"/>
</dbReference>
<dbReference type="RefSeq" id="WP_036433244.1">
    <property type="nucleotide sequence ID" value="NZ_CAUPLA010000003.1"/>
</dbReference>
<dbReference type="NCBIfam" id="NF045956">
    <property type="entry name" value="restrict_UpaP162"/>
    <property type="match status" value="1"/>
</dbReference>
<sequence length="233" mass="27370">MDNYVSILKDTKKKVVSYLKQVFKVYGDELLLRLEDYNLLSDANNCLESSTSIGFIMEEFITTKLKIYTKNHSNNEVKIEKINRSQTSTVNCSYDCYSTYNGIFHMINVKTQKANSNNYAVAAINILHKDYVQTNPNKVKSYLVLKVKYDFDFSKLDDQRKIVINDVDAYYLEEIDFRNGHKQDHRNWSTHFNANSGRLLVSESFKREHHLVDEKISYENTKQMLDDIYNGRH</sequence>
<dbReference type="Proteomes" id="UP000197054">
    <property type="component" value="Chromosome"/>
</dbReference>
<accession>A0AAC9X840</accession>
<dbReference type="REBASE" id="277877">
    <property type="entry name" value="Upauu3ORF2310P"/>
</dbReference>
<evidence type="ECO:0008006" key="3">
    <source>
        <dbReference type="Google" id="ProtNLM"/>
    </source>
</evidence>
<dbReference type="AlphaFoldDB" id="A0AAC9X840"/>